<evidence type="ECO:0000313" key="3">
    <source>
        <dbReference type="Proteomes" id="UP001187343"/>
    </source>
</evidence>
<name>A0AA88PDL1_9TELE</name>
<evidence type="ECO:0000313" key="2">
    <source>
        <dbReference type="EMBL" id="KAK2878434.1"/>
    </source>
</evidence>
<protein>
    <submittedName>
        <fullName evidence="2">Uncharacterized protein</fullName>
    </submittedName>
</protein>
<dbReference type="AlphaFoldDB" id="A0AA88PDL1"/>
<sequence>MSEGSEGPLKQVFLQQEWDTGPPARVPPLYLLSLKPHFPLACLPYTTPTARSQRGSFIPELSRSHIRTFSVQWAKVVQEKECQWKAETPGAAFKQQLSGKEQLGKRYCFIHLNLYKVKLSPGVCQVSSDSLKVRGHASPGPVPVGSPISQNRLGRWDGQ</sequence>
<evidence type="ECO:0000256" key="1">
    <source>
        <dbReference type="SAM" id="MobiDB-lite"/>
    </source>
</evidence>
<gene>
    <name evidence="2" type="ORF">Q8A67_019225</name>
</gene>
<accession>A0AA88PDL1</accession>
<dbReference type="EMBL" id="JAUYZG010000019">
    <property type="protein sequence ID" value="KAK2878434.1"/>
    <property type="molecule type" value="Genomic_DNA"/>
</dbReference>
<feature type="region of interest" description="Disordered" evidence="1">
    <location>
        <begin position="135"/>
        <end position="159"/>
    </location>
</feature>
<comment type="caution">
    <text evidence="2">The sequence shown here is derived from an EMBL/GenBank/DDBJ whole genome shotgun (WGS) entry which is preliminary data.</text>
</comment>
<organism evidence="2 3">
    <name type="scientific">Cirrhinus molitorella</name>
    <name type="common">mud carp</name>
    <dbReference type="NCBI Taxonomy" id="172907"/>
    <lineage>
        <taxon>Eukaryota</taxon>
        <taxon>Metazoa</taxon>
        <taxon>Chordata</taxon>
        <taxon>Craniata</taxon>
        <taxon>Vertebrata</taxon>
        <taxon>Euteleostomi</taxon>
        <taxon>Actinopterygii</taxon>
        <taxon>Neopterygii</taxon>
        <taxon>Teleostei</taxon>
        <taxon>Ostariophysi</taxon>
        <taxon>Cypriniformes</taxon>
        <taxon>Cyprinidae</taxon>
        <taxon>Labeoninae</taxon>
        <taxon>Labeonini</taxon>
        <taxon>Cirrhinus</taxon>
    </lineage>
</organism>
<dbReference type="Proteomes" id="UP001187343">
    <property type="component" value="Unassembled WGS sequence"/>
</dbReference>
<proteinExistence type="predicted"/>
<keyword evidence="3" id="KW-1185">Reference proteome</keyword>
<reference evidence="2" key="1">
    <citation type="submission" date="2023-08" db="EMBL/GenBank/DDBJ databases">
        <title>Chromosome-level Genome Assembly of mud carp (Cirrhinus molitorella).</title>
        <authorList>
            <person name="Liu H."/>
        </authorList>
    </citation>
    <scope>NUCLEOTIDE SEQUENCE</scope>
    <source>
        <strain evidence="2">Prfri</strain>
        <tissue evidence="2">Muscle</tissue>
    </source>
</reference>